<proteinExistence type="predicted"/>
<evidence type="ECO:0000313" key="2">
    <source>
        <dbReference type="Proteomes" id="UP000288805"/>
    </source>
</evidence>
<dbReference type="Proteomes" id="UP000288805">
    <property type="component" value="Unassembled WGS sequence"/>
</dbReference>
<name>A0A438DHW7_VITVI</name>
<dbReference type="PANTHER" id="PTHR37610:SF47">
    <property type="entry name" value="RETROTRANSPOSON COPIA-LIKE N-TERMINAL DOMAIN-CONTAINING PROTEIN"/>
    <property type="match status" value="1"/>
</dbReference>
<evidence type="ECO:0000313" key="1">
    <source>
        <dbReference type="EMBL" id="RVW35051.1"/>
    </source>
</evidence>
<organism evidence="1 2">
    <name type="scientific">Vitis vinifera</name>
    <name type="common">Grape</name>
    <dbReference type="NCBI Taxonomy" id="29760"/>
    <lineage>
        <taxon>Eukaryota</taxon>
        <taxon>Viridiplantae</taxon>
        <taxon>Streptophyta</taxon>
        <taxon>Embryophyta</taxon>
        <taxon>Tracheophyta</taxon>
        <taxon>Spermatophyta</taxon>
        <taxon>Magnoliopsida</taxon>
        <taxon>eudicotyledons</taxon>
        <taxon>Gunneridae</taxon>
        <taxon>Pentapetalae</taxon>
        <taxon>rosids</taxon>
        <taxon>Vitales</taxon>
        <taxon>Vitaceae</taxon>
        <taxon>Viteae</taxon>
        <taxon>Vitis</taxon>
    </lineage>
</organism>
<protein>
    <submittedName>
        <fullName evidence="1">Uncharacterized protein</fullName>
    </submittedName>
</protein>
<comment type="caution">
    <text evidence="1">The sequence shown here is derived from an EMBL/GenBank/DDBJ whole genome shotgun (WGS) entry which is preliminary data.</text>
</comment>
<gene>
    <name evidence="1" type="ORF">CK203_079834</name>
</gene>
<accession>A0A438DHW7</accession>
<dbReference type="AlphaFoldDB" id="A0A438DHW7"/>
<reference evidence="1 2" key="1">
    <citation type="journal article" date="2018" name="PLoS Genet.">
        <title>Population sequencing reveals clonal diversity and ancestral inbreeding in the grapevine cultivar Chardonnay.</title>
        <authorList>
            <person name="Roach M.J."/>
            <person name="Johnson D.L."/>
            <person name="Bohlmann J."/>
            <person name="van Vuuren H.J."/>
            <person name="Jones S.J."/>
            <person name="Pretorius I.S."/>
            <person name="Schmidt S.A."/>
            <person name="Borneman A.R."/>
        </authorList>
    </citation>
    <scope>NUCLEOTIDE SEQUENCE [LARGE SCALE GENOMIC DNA]</scope>
    <source>
        <strain evidence="2">cv. Chardonnay</strain>
        <tissue evidence="1">Leaf</tissue>
    </source>
</reference>
<dbReference type="PANTHER" id="PTHR37610">
    <property type="entry name" value="CCHC-TYPE DOMAIN-CONTAINING PROTEIN"/>
    <property type="match status" value="1"/>
</dbReference>
<dbReference type="EMBL" id="QGNW01001615">
    <property type="protein sequence ID" value="RVW35051.1"/>
    <property type="molecule type" value="Genomic_DNA"/>
</dbReference>
<sequence length="100" mass="11566">MLFLRSRGKMKYVLGTVKEPKDLDPKFKIWDVENSMVMPWLLNSMQPEIGKPSLYLSTAKNVWMWDVVSQIYSKKGNVAGNYDLKTTIHNTKQSNHSMTV</sequence>